<dbReference type="GO" id="GO:0051603">
    <property type="term" value="P:proteolysis involved in protein catabolic process"/>
    <property type="evidence" value="ECO:0000318"/>
    <property type="project" value="GO_Central"/>
</dbReference>
<organism evidence="13">
    <name type="scientific">Eucalyptus grandis</name>
    <name type="common">Flooded gum</name>
    <dbReference type="NCBI Taxonomy" id="71139"/>
    <lineage>
        <taxon>Eukaryota</taxon>
        <taxon>Viridiplantae</taxon>
        <taxon>Streptophyta</taxon>
        <taxon>Embryophyta</taxon>
        <taxon>Tracheophyta</taxon>
        <taxon>Spermatophyta</taxon>
        <taxon>Magnoliopsida</taxon>
        <taxon>eudicotyledons</taxon>
        <taxon>Gunneridae</taxon>
        <taxon>Pentapetalae</taxon>
        <taxon>rosids</taxon>
        <taxon>malvids</taxon>
        <taxon>Myrtales</taxon>
        <taxon>Myrtaceae</taxon>
        <taxon>Myrtoideae</taxon>
        <taxon>Eucalypteae</taxon>
        <taxon>Eucalyptus</taxon>
    </lineage>
</organism>
<evidence type="ECO:0000256" key="2">
    <source>
        <dbReference type="ARBA" id="ARBA00007261"/>
    </source>
</evidence>
<evidence type="ECO:0000256" key="3">
    <source>
        <dbReference type="ARBA" id="ARBA00022670"/>
    </source>
</evidence>
<dbReference type="PANTHER" id="PTHR43690">
    <property type="entry name" value="NARDILYSIN"/>
    <property type="match status" value="1"/>
</dbReference>
<dbReference type="InterPro" id="IPR032632">
    <property type="entry name" value="Peptidase_M16_M"/>
</dbReference>
<evidence type="ECO:0000256" key="4">
    <source>
        <dbReference type="ARBA" id="ARBA00022723"/>
    </source>
</evidence>
<dbReference type="OMA" id="VEPWYCT"/>
<dbReference type="Pfam" id="PF16187">
    <property type="entry name" value="Peptidase_M16_M"/>
    <property type="match status" value="1"/>
</dbReference>
<evidence type="ECO:0000259" key="11">
    <source>
        <dbReference type="Pfam" id="PF16187"/>
    </source>
</evidence>
<feature type="domain" description="Peptidase M16 C-terminal" evidence="10">
    <location>
        <begin position="194"/>
        <end position="370"/>
    </location>
</feature>
<reference evidence="13" key="1">
    <citation type="submission" date="2013-07" db="EMBL/GenBank/DDBJ databases">
        <title>The genome of Eucalyptus grandis.</title>
        <authorList>
            <person name="Schmutz J."/>
            <person name="Hayes R."/>
            <person name="Myburg A."/>
            <person name="Tuskan G."/>
            <person name="Grattapaglia D."/>
            <person name="Rokhsar D.S."/>
        </authorList>
    </citation>
    <scope>NUCLEOTIDE SEQUENCE</scope>
    <source>
        <tissue evidence="13">Leaf extractions</tissue>
    </source>
</reference>
<dbReference type="GO" id="GO:0005739">
    <property type="term" value="C:mitochondrion"/>
    <property type="evidence" value="ECO:0000318"/>
    <property type="project" value="GO_Central"/>
</dbReference>
<accession>A0A059DIT2</accession>
<keyword evidence="4" id="KW-0479">Metal-binding</keyword>
<dbReference type="GO" id="GO:0004222">
    <property type="term" value="F:metalloendopeptidase activity"/>
    <property type="evidence" value="ECO:0000318"/>
    <property type="project" value="GO_Central"/>
</dbReference>
<dbReference type="PANTHER" id="PTHR43690:SF18">
    <property type="entry name" value="INSULIN-DEGRADING ENZYME-RELATED"/>
    <property type="match status" value="1"/>
</dbReference>
<dbReference type="KEGG" id="egr:104445012"/>
<keyword evidence="7" id="KW-0482">Metalloprotease</keyword>
<dbReference type="GO" id="GO:0043171">
    <property type="term" value="P:peptide catabolic process"/>
    <property type="evidence" value="ECO:0000318"/>
    <property type="project" value="GO_Central"/>
</dbReference>
<evidence type="ECO:0000256" key="6">
    <source>
        <dbReference type="ARBA" id="ARBA00022833"/>
    </source>
</evidence>
<dbReference type="Gramene" id="KCW90170">
    <property type="protein sequence ID" value="KCW90170"/>
    <property type="gene ID" value="EUGRSUZ_A02354"/>
</dbReference>
<dbReference type="Pfam" id="PF05193">
    <property type="entry name" value="Peptidase_M16_C"/>
    <property type="match status" value="1"/>
</dbReference>
<dbReference type="Pfam" id="PF22456">
    <property type="entry name" value="PqqF-like_C_4"/>
    <property type="match status" value="1"/>
</dbReference>
<feature type="domain" description="Coenzyme PQQ synthesis protein F-like C-terminal lobe" evidence="12">
    <location>
        <begin position="768"/>
        <end position="867"/>
    </location>
</feature>
<proteinExistence type="inferred from homology"/>
<dbReference type="FunFam" id="3.30.830.10:FF:000005">
    <property type="entry name" value="nardilysin isoform X1"/>
    <property type="match status" value="1"/>
</dbReference>
<dbReference type="STRING" id="71139.A0A059DIT2"/>
<dbReference type="InterPro" id="IPR050626">
    <property type="entry name" value="Peptidase_M16"/>
</dbReference>
<dbReference type="PROSITE" id="PS00143">
    <property type="entry name" value="INSULINASE"/>
    <property type="match status" value="1"/>
</dbReference>
<dbReference type="AlphaFoldDB" id="A0A059DIT2"/>
<dbReference type="InterPro" id="IPR011765">
    <property type="entry name" value="Pept_M16_N"/>
</dbReference>
<feature type="domain" description="Peptidase M16 middle/third" evidence="11">
    <location>
        <begin position="378"/>
        <end position="656"/>
    </location>
</feature>
<dbReference type="Gene3D" id="3.30.830.10">
    <property type="entry name" value="Metalloenzyme, LuxS/M16 peptidase-like"/>
    <property type="match status" value="4"/>
</dbReference>
<keyword evidence="5" id="KW-0378">Hydrolase</keyword>
<dbReference type="OrthoDB" id="952271at2759"/>
<evidence type="ECO:0000259" key="12">
    <source>
        <dbReference type="Pfam" id="PF22456"/>
    </source>
</evidence>
<dbReference type="GO" id="GO:0046872">
    <property type="term" value="F:metal ion binding"/>
    <property type="evidence" value="ECO:0007669"/>
    <property type="project" value="UniProtKB-KW"/>
</dbReference>
<dbReference type="FunFam" id="3.30.830.10:FF:000003">
    <property type="entry name" value="Insulin-degrading enzyme"/>
    <property type="match status" value="1"/>
</dbReference>
<evidence type="ECO:0000259" key="10">
    <source>
        <dbReference type="Pfam" id="PF05193"/>
    </source>
</evidence>
<dbReference type="InParanoid" id="A0A059DIT2"/>
<evidence type="ECO:0000256" key="8">
    <source>
        <dbReference type="RuleBase" id="RU004447"/>
    </source>
</evidence>
<evidence type="ECO:0000256" key="7">
    <source>
        <dbReference type="ARBA" id="ARBA00023049"/>
    </source>
</evidence>
<sequence>MAETMVDHCIIKARNDKREYRRVVLENSLEALLVSDPDTDKCAVSMDVGVGHYSDPPGIEGLAHFLEHMLFYASEKYPEEDSFDKYTSQHGGGTNALTGSDHTNYHFVANADCFEEALDRFSQFFVKPLMSSDAVKREIKAVDSEFQKNFLSDSWRIGQLQNHLSMEAHPYHKFGTGNRQTLEVQPKARGIDIRQELIKFYEENYSANLMRLVVYSKGSLDKIQDLVVQKFSAISNNKQSCLHISGHPCSWEHLQVLVKAIPICDDHTLQVQWPVPHSIHHYKEVPCSYLTHLIGHEGEGSLFHALKRLGWATSLSAYESVVDSNNSFFNVVIEMTDAGHEHMQDIVGLLFKYIDILHQSGVCNWIYDEIAAVRETMFHNQDKISPMSYVVSIASNMKLYPPKDWLVKSSLPSKFNPSIIRAVLEKLSSRNFRIFWVSKKFEGETNMVEPWYATAYCVDKLTDSTIQEWVQHAPSEHLRLPVANQFIATDLSLKKTDKVMCPLLLRKTSFSTLWYKPDTVFSVPKATVHLKFICPYACNSPHAELLARIFKSLVCDYLNEYAYYAELAGLYYGICQTDDGYELEVSGYNHKLRVLLDTILKAMADFTVKPERFSVIKEKLTKSYQNFKFDEPRYHASYYRSLILNDHSWPWEEDLEILETLQPEDLSRFAPTMLSRAFLECYIAGNIESDEAESIVHHVEDVFFNGSHPICKPALQSQLMTSRLVTLDEGVSYVYSTEGLNPKDENSALLHYIQIHQDDITLNMQLQLLAFIARHEAFHQLRTVEQLGYVCLLTHRYDLGVHGLQFTVQSAVKCPKYIDTRVQSFLESFESKLLKMSEVDFKSHLNALIESKMEKDKNLWEESERHWEEITDRTFLFDRIETEVAALRKLTKQELIDFFNEHIRTGAPRRKVLSVRVYGSKHSSKFEVDKNEAVGPNTVRIDDIFSFRASQPLYGSRRRGYEHMEVHSSSK</sequence>
<dbReference type="EMBL" id="KK198753">
    <property type="protein sequence ID" value="KCW90170.1"/>
    <property type="molecule type" value="Genomic_DNA"/>
</dbReference>
<evidence type="ECO:0008006" key="14">
    <source>
        <dbReference type="Google" id="ProtNLM"/>
    </source>
</evidence>
<name>A0A059DIT2_EUCGR</name>
<dbReference type="Pfam" id="PF00675">
    <property type="entry name" value="Peptidase_M16"/>
    <property type="match status" value="1"/>
</dbReference>
<dbReference type="InterPro" id="IPR054734">
    <property type="entry name" value="PqqF-like_C_4"/>
</dbReference>
<feature type="domain" description="Peptidase M16 N-terminal" evidence="9">
    <location>
        <begin position="32"/>
        <end position="166"/>
    </location>
</feature>
<dbReference type="GO" id="GO:0005829">
    <property type="term" value="C:cytosol"/>
    <property type="evidence" value="ECO:0000318"/>
    <property type="project" value="GO_Central"/>
</dbReference>
<dbReference type="eggNOG" id="KOG0959">
    <property type="taxonomic scope" value="Eukaryota"/>
</dbReference>
<evidence type="ECO:0000256" key="1">
    <source>
        <dbReference type="ARBA" id="ARBA00001947"/>
    </source>
</evidence>
<keyword evidence="3" id="KW-0645">Protease</keyword>
<dbReference type="InterPro" id="IPR007863">
    <property type="entry name" value="Peptidase_M16_C"/>
</dbReference>
<protein>
    <recommendedName>
        <fullName evidence="14">Insulin-degrading enzyme-like 1, peroxisomal</fullName>
    </recommendedName>
</protein>
<evidence type="ECO:0000313" key="13">
    <source>
        <dbReference type="EMBL" id="KCW90170.1"/>
    </source>
</evidence>
<evidence type="ECO:0000256" key="5">
    <source>
        <dbReference type="ARBA" id="ARBA00022801"/>
    </source>
</evidence>
<keyword evidence="6" id="KW-0862">Zinc</keyword>
<comment type="similarity">
    <text evidence="2 8">Belongs to the peptidase M16 family.</text>
</comment>
<dbReference type="FunFam" id="3.30.830.10:FF:000028">
    <property type="entry name" value="Insulin-degrading enzyme-like 1 peroxisomal"/>
    <property type="match status" value="1"/>
</dbReference>
<evidence type="ECO:0000259" key="9">
    <source>
        <dbReference type="Pfam" id="PF00675"/>
    </source>
</evidence>
<dbReference type="InterPro" id="IPR011249">
    <property type="entry name" value="Metalloenz_LuxS/M16"/>
</dbReference>
<dbReference type="FunFam" id="3.30.830.10:FF:000004">
    <property type="entry name" value="Putative insulin-degrading enzyme"/>
    <property type="match status" value="1"/>
</dbReference>
<gene>
    <name evidence="13" type="ORF">EUGRSUZ_A02354</name>
</gene>
<dbReference type="SUPFAM" id="SSF63411">
    <property type="entry name" value="LuxS/MPP-like metallohydrolase"/>
    <property type="match status" value="4"/>
</dbReference>
<comment type="cofactor">
    <cofactor evidence="1">
        <name>Zn(2+)</name>
        <dbReference type="ChEBI" id="CHEBI:29105"/>
    </cofactor>
</comment>
<dbReference type="InterPro" id="IPR001431">
    <property type="entry name" value="Pept_M16_Zn_BS"/>
</dbReference>